<evidence type="ECO:0000256" key="4">
    <source>
        <dbReference type="ARBA" id="ARBA00022833"/>
    </source>
</evidence>
<dbReference type="SMART" id="SM00451">
    <property type="entry name" value="ZnF_U1"/>
    <property type="match status" value="1"/>
</dbReference>
<dbReference type="PANTHER" id="PTHR31148:SF1">
    <property type="entry name" value="U1 SMALL NUCLEAR RIBONUCLEOPROTEIN C"/>
    <property type="match status" value="1"/>
</dbReference>
<comment type="subcellular location">
    <subcellularLocation>
        <location evidence="1 9">Nucleus</location>
    </subcellularLocation>
</comment>
<evidence type="ECO:0000256" key="6">
    <source>
        <dbReference type="ARBA" id="ARBA00023242"/>
    </source>
</evidence>
<gene>
    <name evidence="12" type="ORF">CKAN_01049400</name>
</gene>
<dbReference type="FunFam" id="3.30.160.60:FF:000059">
    <property type="entry name" value="U1 small nuclear ribonucleoprotein C"/>
    <property type="match status" value="1"/>
</dbReference>
<feature type="region of interest" description="Disordered" evidence="10">
    <location>
        <begin position="188"/>
        <end position="209"/>
    </location>
</feature>
<keyword evidence="5 9" id="KW-0694">RNA-binding</keyword>
<dbReference type="AlphaFoldDB" id="A0A3S3MKQ2"/>
<dbReference type="GO" id="GO:0000387">
    <property type="term" value="P:spliceosomal snRNP assembly"/>
    <property type="evidence" value="ECO:0007669"/>
    <property type="project" value="UniProtKB-UniRule"/>
</dbReference>
<evidence type="ECO:0000313" key="12">
    <source>
        <dbReference type="EMBL" id="RWR81799.1"/>
    </source>
</evidence>
<dbReference type="InterPro" id="IPR000690">
    <property type="entry name" value="Matrin/U1-C_Znf_C2H2"/>
</dbReference>
<keyword evidence="13" id="KW-1185">Reference proteome</keyword>
<dbReference type="PROSITE" id="PS50171">
    <property type="entry name" value="ZF_MATRIN"/>
    <property type="match status" value="1"/>
</dbReference>
<dbReference type="Gene3D" id="3.30.160.60">
    <property type="entry name" value="Classic Zinc Finger"/>
    <property type="match status" value="1"/>
</dbReference>
<name>A0A3S3MKQ2_9MAGN</name>
<dbReference type="STRING" id="337451.A0A3S3MKQ2"/>
<dbReference type="InterPro" id="IPR013085">
    <property type="entry name" value="U1-CZ_Znf_C2H2"/>
</dbReference>
<dbReference type="Proteomes" id="UP000283530">
    <property type="component" value="Unassembled WGS sequence"/>
</dbReference>
<dbReference type="InterPro" id="IPR003604">
    <property type="entry name" value="Matrin/U1-like-C_Znf_C2H2"/>
</dbReference>
<keyword evidence="6 9" id="KW-0539">Nucleus</keyword>
<evidence type="ECO:0000313" key="13">
    <source>
        <dbReference type="Proteomes" id="UP000283530"/>
    </source>
</evidence>
<evidence type="ECO:0000256" key="8">
    <source>
        <dbReference type="ARBA" id="ARBA00046357"/>
    </source>
</evidence>
<comment type="caution">
    <text evidence="12">The sequence shown here is derived from an EMBL/GenBank/DDBJ whole genome shotgun (WGS) entry which is preliminary data.</text>
</comment>
<protein>
    <recommendedName>
        <fullName evidence="9">U1 small nuclear ribonucleoprotein C</fullName>
        <shortName evidence="9">U1 snRNP C</shortName>
        <shortName evidence="9">U1-C</shortName>
        <shortName evidence="9">U1C</shortName>
    </recommendedName>
</protein>
<keyword evidence="7 9" id="KW-0687">Ribonucleoprotein</keyword>
<comment type="subunit">
    <text evidence="9">U1 snRNP is composed of the 7 core Sm proteins B/B', D1, D2, D3, E, F and G that assemble in a heptameric protein ring on the Sm site of the small nuclear RNA to form the core snRNP, and at least 3 U1 snRNP-specific proteins U1-70K, U1-A and U1-C. U1-C interacts with U1 snRNA and the 5' splice-site region of the pre-mRNA.</text>
</comment>
<dbReference type="EMBL" id="QPKB01000004">
    <property type="protein sequence ID" value="RWR81799.1"/>
    <property type="molecule type" value="Genomic_DNA"/>
</dbReference>
<dbReference type="SUPFAM" id="SSF57667">
    <property type="entry name" value="beta-beta-alpha zinc fingers"/>
    <property type="match status" value="1"/>
</dbReference>
<sequence>MPRYYCDYCDTYLTHDSPSVRKQHNAGYKHKANVRTYYQQFEEQQTQSLIDQRIKEHLGQTAAFQQQVGATYNQHLASFQPNALRPRLPVLPLPIGGPMGASSQPLMNPPLLPVMRPPILPHSMVGAPGSRDICGSFYYFSEIYYSDCYGAHPNMPSMMGPPGASSLPMQVPGLPQHPMMNPPAPVSGGMATPTANGAGPVLTPGGVSS</sequence>
<keyword evidence="3 9" id="KW-0863">Zinc-finger</keyword>
<comment type="function">
    <text evidence="9">Component of the spliceosomal U1 snRNP, which is essential for recognition of the pre-mRNA 5' splice-site and the subsequent assembly of the spliceosome. U1-C is directly involved in initial 5' splice-site recognition for both constitutive and regulated alternative splicing. The interaction with the 5' splice-site seems to precede base-pairing between the pre-mRNA and the U1 snRNA. Stimulates commitment or early (E) complex formation by stabilizing the base pairing of the 5' end of the U1 snRNA and the 5' splice-site region.</text>
</comment>
<dbReference type="PANTHER" id="PTHR31148">
    <property type="entry name" value="U1 SMALL NUCLEAR RIBONUCLEOPROTEIN C"/>
    <property type="match status" value="1"/>
</dbReference>
<keyword evidence="4 9" id="KW-0862">Zinc</keyword>
<evidence type="ECO:0000256" key="1">
    <source>
        <dbReference type="ARBA" id="ARBA00004123"/>
    </source>
</evidence>
<comment type="similarity">
    <text evidence="9">Belongs to the U1 small nuclear ribonucleoprotein C family.</text>
</comment>
<evidence type="ECO:0000256" key="10">
    <source>
        <dbReference type="SAM" id="MobiDB-lite"/>
    </source>
</evidence>
<evidence type="ECO:0000256" key="2">
    <source>
        <dbReference type="ARBA" id="ARBA00022723"/>
    </source>
</evidence>
<dbReference type="GO" id="GO:0005685">
    <property type="term" value="C:U1 snRNP"/>
    <property type="evidence" value="ECO:0007669"/>
    <property type="project" value="UniProtKB-UniRule"/>
</dbReference>
<dbReference type="Pfam" id="PF06220">
    <property type="entry name" value="zf-U1"/>
    <property type="match status" value="1"/>
</dbReference>
<keyword evidence="2 9" id="KW-0479">Metal-binding</keyword>
<organism evidence="12 13">
    <name type="scientific">Cinnamomum micranthum f. kanehirae</name>
    <dbReference type="NCBI Taxonomy" id="337451"/>
    <lineage>
        <taxon>Eukaryota</taxon>
        <taxon>Viridiplantae</taxon>
        <taxon>Streptophyta</taxon>
        <taxon>Embryophyta</taxon>
        <taxon>Tracheophyta</taxon>
        <taxon>Spermatophyta</taxon>
        <taxon>Magnoliopsida</taxon>
        <taxon>Magnoliidae</taxon>
        <taxon>Laurales</taxon>
        <taxon>Lauraceae</taxon>
        <taxon>Cinnamomum</taxon>
    </lineage>
</organism>
<reference evidence="12 13" key="1">
    <citation type="journal article" date="2019" name="Nat. Plants">
        <title>Stout camphor tree genome fills gaps in understanding of flowering plant genome evolution.</title>
        <authorList>
            <person name="Chaw S.M."/>
            <person name="Liu Y.C."/>
            <person name="Wu Y.W."/>
            <person name="Wang H.Y."/>
            <person name="Lin C.I."/>
            <person name="Wu C.S."/>
            <person name="Ke H.M."/>
            <person name="Chang L.Y."/>
            <person name="Hsu C.Y."/>
            <person name="Yang H.T."/>
            <person name="Sudianto E."/>
            <person name="Hsu M.H."/>
            <person name="Wu K.P."/>
            <person name="Wang L.N."/>
            <person name="Leebens-Mack J.H."/>
            <person name="Tsai I.J."/>
        </authorList>
    </citation>
    <scope>NUCLEOTIDE SEQUENCE [LARGE SCALE GENOMIC DNA]</scope>
    <source>
        <strain evidence="13">cv. Chaw 1501</strain>
        <tissue evidence="12">Young leaves</tissue>
    </source>
</reference>
<dbReference type="HAMAP" id="MF_03153">
    <property type="entry name" value="U1_C"/>
    <property type="match status" value="1"/>
</dbReference>
<dbReference type="PIRSF" id="PIRSF037969">
    <property type="entry name" value="U1_snRNP-C"/>
    <property type="match status" value="1"/>
</dbReference>
<accession>A0A3S3MKQ2</accession>
<feature type="domain" description="Matrin-type" evidence="11">
    <location>
        <begin position="4"/>
        <end position="36"/>
    </location>
</feature>
<dbReference type="GO" id="GO:0008270">
    <property type="term" value="F:zinc ion binding"/>
    <property type="evidence" value="ECO:0007669"/>
    <property type="project" value="UniProtKB-UniRule"/>
</dbReference>
<dbReference type="InterPro" id="IPR017340">
    <property type="entry name" value="U1_snRNP-C"/>
</dbReference>
<evidence type="ECO:0000256" key="7">
    <source>
        <dbReference type="ARBA" id="ARBA00023274"/>
    </source>
</evidence>
<dbReference type="GO" id="GO:0030619">
    <property type="term" value="F:U1 snRNA binding"/>
    <property type="evidence" value="ECO:0007669"/>
    <property type="project" value="UniProtKB-UniRule"/>
</dbReference>
<dbReference type="OrthoDB" id="76567at2759"/>
<evidence type="ECO:0000256" key="9">
    <source>
        <dbReference type="HAMAP-Rule" id="MF_03153"/>
    </source>
</evidence>
<dbReference type="InterPro" id="IPR036236">
    <property type="entry name" value="Znf_C2H2_sf"/>
</dbReference>
<dbReference type="GO" id="GO:0030627">
    <property type="term" value="F:pre-mRNA 5'-splice site binding"/>
    <property type="evidence" value="ECO:0007669"/>
    <property type="project" value="InterPro"/>
</dbReference>
<evidence type="ECO:0000256" key="3">
    <source>
        <dbReference type="ARBA" id="ARBA00022771"/>
    </source>
</evidence>
<dbReference type="GO" id="GO:0000395">
    <property type="term" value="P:mRNA 5'-splice site recognition"/>
    <property type="evidence" value="ECO:0007669"/>
    <property type="project" value="UniProtKB-UniRule"/>
</dbReference>
<dbReference type="GO" id="GO:0003729">
    <property type="term" value="F:mRNA binding"/>
    <property type="evidence" value="ECO:0007669"/>
    <property type="project" value="UniProtKB-UniRule"/>
</dbReference>
<evidence type="ECO:0000256" key="5">
    <source>
        <dbReference type="ARBA" id="ARBA00022884"/>
    </source>
</evidence>
<proteinExistence type="inferred from homology"/>
<dbReference type="GO" id="GO:0071004">
    <property type="term" value="C:U2-type prespliceosome"/>
    <property type="evidence" value="ECO:0007669"/>
    <property type="project" value="UniProtKB-UniRule"/>
</dbReference>
<dbReference type="GO" id="GO:0000243">
    <property type="term" value="C:commitment complex"/>
    <property type="evidence" value="ECO:0007669"/>
    <property type="project" value="UniProtKB-UniRule"/>
</dbReference>
<comment type="subunit">
    <text evidence="8">Component of the U1 snRNP. The U1 snRNP is composed of the U1 snRNA and the 7 core Sm proteins SNRPB, SNRPD1, SNRPD2, SNRPD3, SNRPE, SNRPF and SNRPG that assemble in a heptameric protein ring on the Sm site of the small nuclear RNA to form the core snRNP, and at least 3 U1 snRNP-specific proteins SNRNP70/U1-70K, SNRPA/U1-A and SNRPC/U1-C. SNRPC/U1-C interacts with U1 snRNA and the 5' splice-site region of the pre-mRNA. Interacts (via N-terminus) with TIA1 (via C-terminus); thereby promoting spliceosomal U1 snRNP recruitment to 5' splice sites.</text>
</comment>
<evidence type="ECO:0000259" key="11">
    <source>
        <dbReference type="PROSITE" id="PS50171"/>
    </source>
</evidence>